<dbReference type="InterPro" id="IPR001005">
    <property type="entry name" value="SANT/Myb"/>
</dbReference>
<evidence type="ECO:0000259" key="2">
    <source>
        <dbReference type="PROSITE" id="PS50090"/>
    </source>
</evidence>
<sequence length="224" mass="25997">MSWSGAINVAGGYWRTPEAPRSCWDTCCAEEPVRIIREPQHESIHEKEKHGKAIWTKDDDKRLSKYAIKMNFDWEKIARKFPHKTSVQVQSRWRNKLNPSIKKSPWTEAEDVLLKNIVLDIGMNWYEVSKYIEGRTPNSAKNRFHSIIVGTLSPEEALIIEQKSKTMGGIVGQPDDDPNMDIDSEEKESQLKELYSKEQELQDEMSITVQQIQFLERTLYKTNG</sequence>
<feature type="compositionally biased region" description="Acidic residues" evidence="1">
    <location>
        <begin position="174"/>
        <end position="186"/>
    </location>
</feature>
<evidence type="ECO:0000313" key="5">
    <source>
        <dbReference type="Proteomes" id="UP001162131"/>
    </source>
</evidence>
<feature type="region of interest" description="Disordered" evidence="1">
    <location>
        <begin position="168"/>
        <end position="191"/>
    </location>
</feature>
<dbReference type="InterPro" id="IPR009057">
    <property type="entry name" value="Homeodomain-like_sf"/>
</dbReference>
<reference evidence="4" key="1">
    <citation type="submission" date="2021-09" db="EMBL/GenBank/DDBJ databases">
        <authorList>
            <consortium name="AG Swart"/>
            <person name="Singh M."/>
            <person name="Singh A."/>
            <person name="Seah K."/>
            <person name="Emmerich C."/>
        </authorList>
    </citation>
    <scope>NUCLEOTIDE SEQUENCE</scope>
    <source>
        <strain evidence="4">ATCC30299</strain>
    </source>
</reference>
<dbReference type="CDD" id="cd00167">
    <property type="entry name" value="SANT"/>
    <property type="match status" value="2"/>
</dbReference>
<evidence type="ECO:0000256" key="1">
    <source>
        <dbReference type="SAM" id="MobiDB-lite"/>
    </source>
</evidence>
<dbReference type="InterPro" id="IPR050560">
    <property type="entry name" value="MYB_TF"/>
</dbReference>
<dbReference type="EMBL" id="CAJZBQ010000053">
    <property type="protein sequence ID" value="CAG9331973.1"/>
    <property type="molecule type" value="Genomic_DNA"/>
</dbReference>
<feature type="domain" description="HTH myb-type" evidence="3">
    <location>
        <begin position="102"/>
        <end position="152"/>
    </location>
</feature>
<protein>
    <recommendedName>
        <fullName evidence="6">Myb-like DNA-binding domain containing protein</fullName>
    </recommendedName>
</protein>
<dbReference type="GO" id="GO:0000978">
    <property type="term" value="F:RNA polymerase II cis-regulatory region sequence-specific DNA binding"/>
    <property type="evidence" value="ECO:0007669"/>
    <property type="project" value="TreeGrafter"/>
</dbReference>
<dbReference type="PANTHER" id="PTHR45614:SF51">
    <property type="entry name" value="MYB-LIKE DNA-BINDING PROTEIN BAS1"/>
    <property type="match status" value="1"/>
</dbReference>
<dbReference type="Pfam" id="PF13921">
    <property type="entry name" value="Myb_DNA-bind_6"/>
    <property type="match status" value="1"/>
</dbReference>
<dbReference type="GO" id="GO:0000981">
    <property type="term" value="F:DNA-binding transcription factor activity, RNA polymerase II-specific"/>
    <property type="evidence" value="ECO:0007669"/>
    <property type="project" value="TreeGrafter"/>
</dbReference>
<evidence type="ECO:0000259" key="3">
    <source>
        <dbReference type="PROSITE" id="PS51294"/>
    </source>
</evidence>
<feature type="domain" description="Myb-like" evidence="2">
    <location>
        <begin position="98"/>
        <end position="148"/>
    </location>
</feature>
<dbReference type="Gene3D" id="1.10.10.60">
    <property type="entry name" value="Homeodomain-like"/>
    <property type="match status" value="2"/>
</dbReference>
<feature type="domain" description="HTH myb-type" evidence="3">
    <location>
        <begin position="47"/>
        <end position="101"/>
    </location>
</feature>
<dbReference type="SMART" id="SM00717">
    <property type="entry name" value="SANT"/>
    <property type="match status" value="2"/>
</dbReference>
<dbReference type="AlphaFoldDB" id="A0AAU9KFG3"/>
<dbReference type="GO" id="GO:0005634">
    <property type="term" value="C:nucleus"/>
    <property type="evidence" value="ECO:0007669"/>
    <property type="project" value="TreeGrafter"/>
</dbReference>
<dbReference type="PROSITE" id="PS50090">
    <property type="entry name" value="MYB_LIKE"/>
    <property type="match status" value="2"/>
</dbReference>
<gene>
    <name evidence="4" type="ORF">BSTOLATCC_MIC54027</name>
</gene>
<dbReference type="PROSITE" id="PS51294">
    <property type="entry name" value="HTH_MYB"/>
    <property type="match status" value="2"/>
</dbReference>
<name>A0AAU9KFG3_9CILI</name>
<feature type="domain" description="Myb-like" evidence="2">
    <location>
        <begin position="47"/>
        <end position="97"/>
    </location>
</feature>
<dbReference type="PANTHER" id="PTHR45614">
    <property type="entry name" value="MYB PROTEIN-RELATED"/>
    <property type="match status" value="1"/>
</dbReference>
<dbReference type="InterPro" id="IPR017930">
    <property type="entry name" value="Myb_dom"/>
</dbReference>
<comment type="caution">
    <text evidence="4">The sequence shown here is derived from an EMBL/GenBank/DDBJ whole genome shotgun (WGS) entry which is preliminary data.</text>
</comment>
<dbReference type="SUPFAM" id="SSF46689">
    <property type="entry name" value="Homeodomain-like"/>
    <property type="match status" value="2"/>
</dbReference>
<proteinExistence type="predicted"/>
<keyword evidence="5" id="KW-1185">Reference proteome</keyword>
<evidence type="ECO:0008006" key="6">
    <source>
        <dbReference type="Google" id="ProtNLM"/>
    </source>
</evidence>
<accession>A0AAU9KFG3</accession>
<organism evidence="4 5">
    <name type="scientific">Blepharisma stoltei</name>
    <dbReference type="NCBI Taxonomy" id="1481888"/>
    <lineage>
        <taxon>Eukaryota</taxon>
        <taxon>Sar</taxon>
        <taxon>Alveolata</taxon>
        <taxon>Ciliophora</taxon>
        <taxon>Postciliodesmatophora</taxon>
        <taxon>Heterotrichea</taxon>
        <taxon>Heterotrichida</taxon>
        <taxon>Blepharismidae</taxon>
        <taxon>Blepharisma</taxon>
    </lineage>
</organism>
<evidence type="ECO:0000313" key="4">
    <source>
        <dbReference type="EMBL" id="CAG9331973.1"/>
    </source>
</evidence>
<dbReference type="Proteomes" id="UP001162131">
    <property type="component" value="Unassembled WGS sequence"/>
</dbReference>